<reference evidence="6 7" key="1">
    <citation type="submission" date="2016-08" db="EMBL/GenBank/DDBJ databases">
        <authorList>
            <person name="Seilhamer J.J."/>
        </authorList>
    </citation>
    <scope>NUCLEOTIDE SEQUENCE [LARGE SCALE GENOMIC DNA]</scope>
    <source>
        <strain evidence="6 7">PH27A</strain>
    </source>
</reference>
<gene>
    <name evidence="6" type="ORF">BFW38_15655</name>
</gene>
<keyword evidence="6" id="KW-0436">Ligase</keyword>
<keyword evidence="5" id="KW-0479">Metal-binding</keyword>
<dbReference type="Proteomes" id="UP000094291">
    <property type="component" value="Unassembled WGS sequence"/>
</dbReference>
<feature type="binding site" evidence="4">
    <location>
        <position position="67"/>
    </location>
    <ligand>
        <name>substrate</name>
    </ligand>
</feature>
<dbReference type="InterPro" id="IPR024185">
    <property type="entry name" value="FTHF_cligase-like_sf"/>
</dbReference>
<dbReference type="GO" id="GO:0009396">
    <property type="term" value="P:folic acid-containing compound biosynthetic process"/>
    <property type="evidence" value="ECO:0007669"/>
    <property type="project" value="TreeGrafter"/>
</dbReference>
<evidence type="ECO:0000256" key="5">
    <source>
        <dbReference type="RuleBase" id="RU361279"/>
    </source>
</evidence>
<dbReference type="GO" id="GO:0005524">
    <property type="term" value="F:ATP binding"/>
    <property type="evidence" value="ECO:0007669"/>
    <property type="project" value="UniProtKB-KW"/>
</dbReference>
<feature type="binding site" evidence="4">
    <location>
        <begin position="152"/>
        <end position="160"/>
    </location>
    <ligand>
        <name>ATP</name>
        <dbReference type="ChEBI" id="CHEBI:30616"/>
    </ligand>
</feature>
<evidence type="ECO:0000256" key="1">
    <source>
        <dbReference type="ARBA" id="ARBA00010638"/>
    </source>
</evidence>
<dbReference type="GO" id="GO:0035999">
    <property type="term" value="P:tetrahydrofolate interconversion"/>
    <property type="evidence" value="ECO:0007669"/>
    <property type="project" value="TreeGrafter"/>
</dbReference>
<dbReference type="RefSeq" id="WP_068999734.1">
    <property type="nucleotide sequence ID" value="NZ_MDTQ01000001.1"/>
</dbReference>
<feature type="binding site" evidence="4">
    <location>
        <position position="62"/>
    </location>
    <ligand>
        <name>substrate</name>
    </ligand>
</feature>
<comment type="caution">
    <text evidence="6">The sequence shown here is derived from an EMBL/GenBank/DDBJ whole genome shotgun (WGS) entry which is preliminary data.</text>
</comment>
<keyword evidence="7" id="KW-1185">Reference proteome</keyword>
<evidence type="ECO:0000256" key="4">
    <source>
        <dbReference type="PIRSR" id="PIRSR006806-1"/>
    </source>
</evidence>
<evidence type="ECO:0000313" key="7">
    <source>
        <dbReference type="Proteomes" id="UP000094291"/>
    </source>
</evidence>
<keyword evidence="2 4" id="KW-0547">Nucleotide-binding</keyword>
<sequence length="226" mass="26175">MLTPPDLPPVRQQHCRQSLRRELRARRRALTSQQQQQAARQLLARIRQAPAFMRARHIAFYLPNDGEIDPRPLYQWATSHGKTGYLPVLHPLHHGALWFVHYAAETPMQHNRFGIPEPQLKGWGQYRIHRRAPWALDMILMPLVGFDAQGGRLGMGGGFYDRTLAFTQQHPQRPRPLLVGLAHHCQQVDSLPLEHWDIPLDAIVTDQQWWDVQYPQTRHQASSSIV</sequence>
<dbReference type="NCBIfam" id="TIGR02727">
    <property type="entry name" value="MTHFS_bact"/>
    <property type="match status" value="1"/>
</dbReference>
<dbReference type="EMBL" id="MDTQ01000001">
    <property type="protein sequence ID" value="ODC04750.1"/>
    <property type="molecule type" value="Genomic_DNA"/>
</dbReference>
<dbReference type="GO" id="GO:0030272">
    <property type="term" value="F:5-formyltetrahydrofolate cyclo-ligase activity"/>
    <property type="evidence" value="ECO:0007669"/>
    <property type="project" value="UniProtKB-EC"/>
</dbReference>
<dbReference type="AlphaFoldDB" id="A0A1E2VCL0"/>
<keyword evidence="3 4" id="KW-0067">ATP-binding</keyword>
<dbReference type="Gene3D" id="3.40.50.10420">
    <property type="entry name" value="NagB/RpiA/CoA transferase-like"/>
    <property type="match status" value="1"/>
</dbReference>
<organism evidence="6 7">
    <name type="scientific">Terasakiispira papahanaumokuakeensis</name>
    <dbReference type="NCBI Taxonomy" id="197479"/>
    <lineage>
        <taxon>Bacteria</taxon>
        <taxon>Pseudomonadati</taxon>
        <taxon>Pseudomonadota</taxon>
        <taxon>Gammaproteobacteria</taxon>
        <taxon>Oceanospirillales</taxon>
        <taxon>Terasakiispira</taxon>
    </lineage>
</organism>
<dbReference type="GO" id="GO:0046872">
    <property type="term" value="F:metal ion binding"/>
    <property type="evidence" value="ECO:0007669"/>
    <property type="project" value="UniProtKB-KW"/>
</dbReference>
<dbReference type="Pfam" id="PF01812">
    <property type="entry name" value="5-FTHF_cyc-lig"/>
    <property type="match status" value="1"/>
</dbReference>
<name>A0A1E2VCL0_9GAMM</name>
<dbReference type="InterPro" id="IPR037171">
    <property type="entry name" value="NagB/RpiA_transferase-like"/>
</dbReference>
<dbReference type="InterPro" id="IPR002698">
    <property type="entry name" value="FTHF_cligase"/>
</dbReference>
<dbReference type="PANTHER" id="PTHR23407">
    <property type="entry name" value="ATPASE INHIBITOR/5-FORMYLTETRAHYDROFOLATE CYCLO-LIGASE"/>
    <property type="match status" value="1"/>
</dbReference>
<comment type="catalytic activity">
    <reaction evidence="5">
        <text>(6S)-5-formyl-5,6,7,8-tetrahydrofolate + ATP = (6R)-5,10-methenyltetrahydrofolate + ADP + phosphate</text>
        <dbReference type="Rhea" id="RHEA:10488"/>
        <dbReference type="ChEBI" id="CHEBI:30616"/>
        <dbReference type="ChEBI" id="CHEBI:43474"/>
        <dbReference type="ChEBI" id="CHEBI:57455"/>
        <dbReference type="ChEBI" id="CHEBI:57457"/>
        <dbReference type="ChEBI" id="CHEBI:456216"/>
        <dbReference type="EC" id="6.3.3.2"/>
    </reaction>
</comment>
<evidence type="ECO:0000256" key="3">
    <source>
        <dbReference type="ARBA" id="ARBA00022840"/>
    </source>
</evidence>
<dbReference type="PIRSF" id="PIRSF006806">
    <property type="entry name" value="FTHF_cligase"/>
    <property type="match status" value="1"/>
</dbReference>
<evidence type="ECO:0000256" key="2">
    <source>
        <dbReference type="ARBA" id="ARBA00022741"/>
    </source>
</evidence>
<dbReference type="OrthoDB" id="9801938at2"/>
<proteinExistence type="inferred from homology"/>
<evidence type="ECO:0000313" key="6">
    <source>
        <dbReference type="EMBL" id="ODC04750.1"/>
    </source>
</evidence>
<dbReference type="SUPFAM" id="SSF100950">
    <property type="entry name" value="NagB/RpiA/CoA transferase-like"/>
    <property type="match status" value="1"/>
</dbReference>
<accession>A0A1E2VCL0</accession>
<keyword evidence="5" id="KW-0460">Magnesium</keyword>
<dbReference type="STRING" id="197479.BFW38_15655"/>
<comment type="cofactor">
    <cofactor evidence="5">
        <name>Mg(2+)</name>
        <dbReference type="ChEBI" id="CHEBI:18420"/>
    </cofactor>
</comment>
<comment type="similarity">
    <text evidence="1 5">Belongs to the 5-formyltetrahydrofolate cyclo-ligase family.</text>
</comment>
<dbReference type="PANTHER" id="PTHR23407:SF1">
    <property type="entry name" value="5-FORMYLTETRAHYDROFOLATE CYCLO-LIGASE"/>
    <property type="match status" value="1"/>
</dbReference>
<protein>
    <recommendedName>
        <fullName evidence="5">5-formyltetrahydrofolate cyclo-ligase</fullName>
        <ecNumber evidence="5">6.3.3.2</ecNumber>
    </recommendedName>
</protein>
<dbReference type="EC" id="6.3.3.2" evidence="5"/>